<evidence type="ECO:0000256" key="5">
    <source>
        <dbReference type="ARBA" id="ARBA00023274"/>
    </source>
</evidence>
<keyword evidence="2" id="KW-0699">rRNA-binding</keyword>
<comment type="similarity">
    <text evidence="1">Belongs to the bacterial ribosomal protein bL9 family.</text>
</comment>
<dbReference type="EMBL" id="MHVL01000039">
    <property type="protein sequence ID" value="OHA92720.1"/>
    <property type="molecule type" value="Genomic_DNA"/>
</dbReference>
<evidence type="ECO:0000256" key="6">
    <source>
        <dbReference type="ARBA" id="ARBA00035292"/>
    </source>
</evidence>
<proteinExistence type="inferred from homology"/>
<dbReference type="InterPro" id="IPR020070">
    <property type="entry name" value="Ribosomal_bL9_N"/>
</dbReference>
<dbReference type="AlphaFoldDB" id="A0A1G2T619"/>
<evidence type="ECO:0000259" key="9">
    <source>
        <dbReference type="Pfam" id="PF03948"/>
    </source>
</evidence>
<keyword evidence="3" id="KW-0694">RNA-binding</keyword>
<evidence type="ECO:0000256" key="1">
    <source>
        <dbReference type="ARBA" id="ARBA00010605"/>
    </source>
</evidence>
<dbReference type="Pfam" id="PF03948">
    <property type="entry name" value="Ribosomal_L9_C"/>
    <property type="match status" value="1"/>
</dbReference>
<dbReference type="SUPFAM" id="SSF55653">
    <property type="entry name" value="Ribosomal protein L9 C-domain"/>
    <property type="match status" value="1"/>
</dbReference>
<comment type="caution">
    <text evidence="10">The sequence shown here is derived from an EMBL/GenBank/DDBJ whole genome shotgun (WGS) entry which is preliminary data.</text>
</comment>
<accession>A0A1G2T619</accession>
<name>A0A1G2T619_9BACT</name>
<dbReference type="InterPro" id="IPR036935">
    <property type="entry name" value="Ribosomal_bL9_N_sf"/>
</dbReference>
<evidence type="ECO:0000256" key="4">
    <source>
        <dbReference type="ARBA" id="ARBA00022980"/>
    </source>
</evidence>
<dbReference type="InterPro" id="IPR020594">
    <property type="entry name" value="Ribosomal_bL9_bac/chp"/>
</dbReference>
<dbReference type="InterPro" id="IPR020069">
    <property type="entry name" value="Ribosomal_bL9_C"/>
</dbReference>
<dbReference type="GO" id="GO:0006412">
    <property type="term" value="P:translation"/>
    <property type="evidence" value="ECO:0007669"/>
    <property type="project" value="InterPro"/>
</dbReference>
<dbReference type="Gene3D" id="3.10.430.100">
    <property type="entry name" value="Ribosomal protein L9, C-terminal domain"/>
    <property type="match status" value="1"/>
</dbReference>
<dbReference type="Proteomes" id="UP000179264">
    <property type="component" value="Unassembled WGS sequence"/>
</dbReference>
<evidence type="ECO:0000256" key="7">
    <source>
        <dbReference type="ARBA" id="ARBA00035456"/>
    </source>
</evidence>
<dbReference type="InterPro" id="IPR000244">
    <property type="entry name" value="Ribosomal_bL9"/>
</dbReference>
<dbReference type="PANTHER" id="PTHR21368">
    <property type="entry name" value="50S RIBOSOMAL PROTEIN L9"/>
    <property type="match status" value="1"/>
</dbReference>
<feature type="domain" description="Large ribosomal subunit protein bL9 C-terminal" evidence="9">
    <location>
        <begin position="70"/>
        <end position="133"/>
    </location>
</feature>
<sequence>MQIILLRDVPKIGRKYDVKDVSDGYALNWLFPRALATVATASGIQKIEQMKKNDLVERQIQGELLSKNLETIKNITLNLKEKANDKGHLFAGVTKEMLALEILKIARLNIDPESIQLPKPIKEVGEYQITIEALGKKAEFTVLIESQ</sequence>
<protein>
    <recommendedName>
        <fullName evidence="6">Large ribosomal subunit protein bL9</fullName>
    </recommendedName>
    <alternativeName>
        <fullName evidence="7">50S ribosomal protein L9</fullName>
    </alternativeName>
</protein>
<dbReference type="InterPro" id="IPR009027">
    <property type="entry name" value="Ribosomal_bL9/RNase_H1_N"/>
</dbReference>
<dbReference type="GO" id="GO:0019843">
    <property type="term" value="F:rRNA binding"/>
    <property type="evidence" value="ECO:0007669"/>
    <property type="project" value="UniProtKB-KW"/>
</dbReference>
<dbReference type="GO" id="GO:0005840">
    <property type="term" value="C:ribosome"/>
    <property type="evidence" value="ECO:0007669"/>
    <property type="project" value="UniProtKB-KW"/>
</dbReference>
<dbReference type="NCBIfam" id="TIGR00158">
    <property type="entry name" value="L9"/>
    <property type="match status" value="1"/>
</dbReference>
<dbReference type="GO" id="GO:0003735">
    <property type="term" value="F:structural constituent of ribosome"/>
    <property type="evidence" value="ECO:0007669"/>
    <property type="project" value="InterPro"/>
</dbReference>
<evidence type="ECO:0000256" key="3">
    <source>
        <dbReference type="ARBA" id="ARBA00022884"/>
    </source>
</evidence>
<dbReference type="GO" id="GO:1990904">
    <property type="term" value="C:ribonucleoprotein complex"/>
    <property type="evidence" value="ECO:0007669"/>
    <property type="project" value="UniProtKB-KW"/>
</dbReference>
<evidence type="ECO:0000313" key="10">
    <source>
        <dbReference type="EMBL" id="OHA92720.1"/>
    </source>
</evidence>
<evidence type="ECO:0000313" key="11">
    <source>
        <dbReference type="Proteomes" id="UP000179264"/>
    </source>
</evidence>
<gene>
    <name evidence="10" type="ORF">A2W58_00410</name>
</gene>
<keyword evidence="5" id="KW-0687">Ribonucleoprotein</keyword>
<feature type="domain" description="Ribosomal protein L9" evidence="8">
    <location>
        <begin position="1"/>
        <end position="46"/>
    </location>
</feature>
<evidence type="ECO:0000259" key="8">
    <source>
        <dbReference type="Pfam" id="PF01281"/>
    </source>
</evidence>
<dbReference type="SUPFAM" id="SSF55658">
    <property type="entry name" value="L9 N-domain-like"/>
    <property type="match status" value="1"/>
</dbReference>
<dbReference type="Pfam" id="PF01281">
    <property type="entry name" value="Ribosomal_L9_N"/>
    <property type="match status" value="1"/>
</dbReference>
<dbReference type="Gene3D" id="3.40.5.10">
    <property type="entry name" value="Ribosomal protein L9, N-terminal domain"/>
    <property type="match status" value="1"/>
</dbReference>
<keyword evidence="4 10" id="KW-0689">Ribosomal protein</keyword>
<evidence type="ECO:0000256" key="2">
    <source>
        <dbReference type="ARBA" id="ARBA00022730"/>
    </source>
</evidence>
<organism evidence="10 11">
    <name type="scientific">Candidatus Zambryskibacteria bacterium RIFCSPHIGHO2_02_38_10.5</name>
    <dbReference type="NCBI Taxonomy" id="1802742"/>
    <lineage>
        <taxon>Bacteria</taxon>
        <taxon>Candidatus Zambryskiibacteriota</taxon>
    </lineage>
</organism>
<reference evidence="10 11" key="1">
    <citation type="journal article" date="2016" name="Nat. Commun.">
        <title>Thousands of microbial genomes shed light on interconnected biogeochemical processes in an aquifer system.</title>
        <authorList>
            <person name="Anantharaman K."/>
            <person name="Brown C.T."/>
            <person name="Hug L.A."/>
            <person name="Sharon I."/>
            <person name="Castelle C.J."/>
            <person name="Probst A.J."/>
            <person name="Thomas B.C."/>
            <person name="Singh A."/>
            <person name="Wilkins M.J."/>
            <person name="Karaoz U."/>
            <person name="Brodie E.L."/>
            <person name="Williams K.H."/>
            <person name="Hubbard S.S."/>
            <person name="Banfield J.F."/>
        </authorList>
    </citation>
    <scope>NUCLEOTIDE SEQUENCE [LARGE SCALE GENOMIC DNA]</scope>
</reference>
<dbReference type="InterPro" id="IPR036791">
    <property type="entry name" value="Ribosomal_bL9_C_sf"/>
</dbReference>